<feature type="transmembrane region" description="Helical" evidence="6">
    <location>
        <begin position="162"/>
        <end position="183"/>
    </location>
</feature>
<dbReference type="InterPro" id="IPR036259">
    <property type="entry name" value="MFS_trans_sf"/>
</dbReference>
<evidence type="ECO:0000313" key="8">
    <source>
        <dbReference type="Proteomes" id="UP000279259"/>
    </source>
</evidence>
<dbReference type="SUPFAM" id="SSF103473">
    <property type="entry name" value="MFS general substrate transporter"/>
    <property type="match status" value="1"/>
</dbReference>
<sequence length="212" mass="23126">MMDPKTWVMSLVLGAQVLGLGFASFFPTLVATLGYSSVVTLLLCAPPWMFACIVAIIVGWSADKFQNRCLHITGPILVDVIGAIIAMSTLSTAPRYVSLFMMATAVAGFTINFSWFANIAGETSPAKRAAVLAITNGFSQLGNIAAGCCWPSTWGLSYRRSFGISLAAFAFAIILAWFLSFYLRRQNTKLAQQYREQHGLSEDAEVPPRYFV</sequence>
<comment type="caution">
    <text evidence="7">The sequence shown here is derived from an EMBL/GenBank/DDBJ whole genome shotgun (WGS) entry which is preliminary data.</text>
</comment>
<comment type="subcellular location">
    <subcellularLocation>
        <location evidence="1">Membrane</location>
        <topology evidence="1">Multi-pass membrane protein</topology>
    </subcellularLocation>
</comment>
<dbReference type="GO" id="GO:0022857">
    <property type="term" value="F:transmembrane transporter activity"/>
    <property type="evidence" value="ECO:0007669"/>
    <property type="project" value="InterPro"/>
</dbReference>
<keyword evidence="8" id="KW-1185">Reference proteome</keyword>
<gene>
    <name evidence="7" type="ORF">EHS25_007024</name>
</gene>
<dbReference type="Proteomes" id="UP000279259">
    <property type="component" value="Unassembled WGS sequence"/>
</dbReference>
<dbReference type="AlphaFoldDB" id="A0A427XPU2"/>
<accession>A0A427XPU2</accession>
<evidence type="ECO:0000313" key="7">
    <source>
        <dbReference type="EMBL" id="RSH80855.1"/>
    </source>
</evidence>
<dbReference type="Pfam" id="PF07690">
    <property type="entry name" value="MFS_1"/>
    <property type="match status" value="1"/>
</dbReference>
<evidence type="ECO:0000256" key="1">
    <source>
        <dbReference type="ARBA" id="ARBA00004141"/>
    </source>
</evidence>
<feature type="transmembrane region" description="Helical" evidence="6">
    <location>
        <begin position="129"/>
        <end position="156"/>
    </location>
</feature>
<evidence type="ECO:0000256" key="3">
    <source>
        <dbReference type="ARBA" id="ARBA00022692"/>
    </source>
</evidence>
<evidence type="ECO:0000256" key="6">
    <source>
        <dbReference type="SAM" id="Phobius"/>
    </source>
</evidence>
<keyword evidence="2" id="KW-0813">Transport</keyword>
<dbReference type="EMBL" id="RSCD01000032">
    <property type="protein sequence ID" value="RSH80855.1"/>
    <property type="molecule type" value="Genomic_DNA"/>
</dbReference>
<dbReference type="PANTHER" id="PTHR43791:SF6">
    <property type="entry name" value="TRANSPORTER, PUTATIVE (AFU_ORTHOLOGUE AFUA_1G16690)-RELATED"/>
    <property type="match status" value="1"/>
</dbReference>
<feature type="transmembrane region" description="Helical" evidence="6">
    <location>
        <begin position="96"/>
        <end position="117"/>
    </location>
</feature>
<dbReference type="OrthoDB" id="2985014at2759"/>
<dbReference type="FunFam" id="1.20.1250.20:FF:000013">
    <property type="entry name" value="MFS general substrate transporter"/>
    <property type="match status" value="1"/>
</dbReference>
<feature type="transmembrane region" description="Helical" evidence="6">
    <location>
        <begin position="33"/>
        <end position="58"/>
    </location>
</feature>
<evidence type="ECO:0000256" key="5">
    <source>
        <dbReference type="ARBA" id="ARBA00023136"/>
    </source>
</evidence>
<feature type="transmembrane region" description="Helical" evidence="6">
    <location>
        <begin position="70"/>
        <end position="90"/>
    </location>
</feature>
<name>A0A427XPU2_9TREE</name>
<keyword evidence="4 6" id="KW-1133">Transmembrane helix</keyword>
<evidence type="ECO:0000256" key="2">
    <source>
        <dbReference type="ARBA" id="ARBA00022448"/>
    </source>
</evidence>
<evidence type="ECO:0000256" key="4">
    <source>
        <dbReference type="ARBA" id="ARBA00022989"/>
    </source>
</evidence>
<organism evidence="7 8">
    <name type="scientific">Saitozyma podzolica</name>
    <dbReference type="NCBI Taxonomy" id="1890683"/>
    <lineage>
        <taxon>Eukaryota</taxon>
        <taxon>Fungi</taxon>
        <taxon>Dikarya</taxon>
        <taxon>Basidiomycota</taxon>
        <taxon>Agaricomycotina</taxon>
        <taxon>Tremellomycetes</taxon>
        <taxon>Tremellales</taxon>
        <taxon>Trimorphomycetaceae</taxon>
        <taxon>Saitozyma</taxon>
    </lineage>
</organism>
<reference evidence="7 8" key="1">
    <citation type="submission" date="2018-11" db="EMBL/GenBank/DDBJ databases">
        <title>Genome sequence of Saitozyma podzolica DSM 27192.</title>
        <authorList>
            <person name="Aliyu H."/>
            <person name="Gorte O."/>
            <person name="Ochsenreither K."/>
        </authorList>
    </citation>
    <scope>NUCLEOTIDE SEQUENCE [LARGE SCALE GENOMIC DNA]</scope>
    <source>
        <strain evidence="7 8">DSM 27192</strain>
    </source>
</reference>
<dbReference type="InterPro" id="IPR011701">
    <property type="entry name" value="MFS"/>
</dbReference>
<evidence type="ECO:0008006" key="9">
    <source>
        <dbReference type="Google" id="ProtNLM"/>
    </source>
</evidence>
<protein>
    <recommendedName>
        <fullName evidence="9">Major facilitator superfamily (MFS) profile domain-containing protein</fullName>
    </recommendedName>
</protein>
<dbReference type="GO" id="GO:0016020">
    <property type="term" value="C:membrane"/>
    <property type="evidence" value="ECO:0007669"/>
    <property type="project" value="UniProtKB-SubCell"/>
</dbReference>
<dbReference type="Gene3D" id="1.20.1250.20">
    <property type="entry name" value="MFS general substrate transporter like domains"/>
    <property type="match status" value="1"/>
</dbReference>
<dbReference type="PANTHER" id="PTHR43791">
    <property type="entry name" value="PERMEASE-RELATED"/>
    <property type="match status" value="1"/>
</dbReference>
<proteinExistence type="predicted"/>
<keyword evidence="3 6" id="KW-0812">Transmembrane</keyword>
<keyword evidence="5 6" id="KW-0472">Membrane</keyword>